<evidence type="ECO:0000313" key="4">
    <source>
        <dbReference type="Proteomes" id="UP001152803"/>
    </source>
</evidence>
<feature type="region of interest" description="Disordered" evidence="1">
    <location>
        <begin position="1396"/>
        <end position="1450"/>
    </location>
</feature>
<dbReference type="InterPro" id="IPR027907">
    <property type="entry name" value="BTBD8_C"/>
</dbReference>
<feature type="compositionally biased region" description="Polar residues" evidence="1">
    <location>
        <begin position="412"/>
        <end position="421"/>
    </location>
</feature>
<feature type="compositionally biased region" description="Basic and acidic residues" evidence="1">
    <location>
        <begin position="723"/>
        <end position="736"/>
    </location>
</feature>
<gene>
    <name evidence="3" type="ORF">COCON_G00025820</name>
</gene>
<feature type="compositionally biased region" description="Basic and acidic residues" evidence="1">
    <location>
        <begin position="353"/>
        <end position="364"/>
    </location>
</feature>
<sequence>MKPDGVDTAAPMETLGPMEALGAEPVAEGQAPEEQLQPAAPPSQQEEAAQPQQQPEMKTAPPAPKEGNGKPAEPKAKTKGPAKTRPAPAGAKTTGTSGPNARPGAAQNRILNGVQKPQANGLAKKTNTTGVAAPEKKKLTTTTAPSKRPVGPAAAPPVRPPAKVADRKPVGATRPATAPSAGTSTTKTSAGPAPANKKAPAAPSNGVKARPKPTAPRPASAAPSKPSTAATTKTDRPTVPKTTRPAGVPPSSRPAPATTAAKAAPAAAKPSSSRAGAAAPSAARSAAVQPTKTAAPAKKDVSRPTTAPARKPVSAPTRPVAAKPSKPEPPKATAAAPRPDAGTKRPAATGRAADTKPSRPKATDAKPPAMAEVKASPRAAAGPRPGLAKMSTPSPRKAAGSGTPLSVKRGSKPTQSVQPLSASGEPAKKTQPPRAAVTAAAVATATIATAAAAVAVVEAERPPPVEPPQREEPAVEQVEASPCPSVPAGVESAAVVLPAQQPEAPVETPAAIVAPLSPPPSPPPSPAAPVCLLLEPEGPPQVSEGVPCRPVMVEQEEAVEDRRELLVPLAAVVPVSQAGPEEPVSAAAPGSLLPEREEAVEKAEEEVNEDEEEREGSQPVSVSDMSGTQPTEESRPGSESVWRGGAMMSELDSEDVSGSQQGASELSAPAVLEGAESMDLLGDSSLKAASSSSPEVEKLSDIPPNEEEEDDDDEDQVYDMEVGSERAEHPHRVRQEGEEEEEDEDVEMASEGVTESGLESYGNADEDDFAEEDRLDNLNRAAPTLLPTAPPPPALWSQSNPFSQPFSQPPQPAADLLGSPSEPWLADPETPTQSPAQAWLELSTPALLLQAQDPKAALAPPARGMSQSSTLSGTELAAQGSSDTSTPEELREYNSGPEEQQQEEDQLQDQPPQPEAQQDPSVPAERAADEEEQEEEEAETLPADELLGGPATAPESPTSSPSTSGDEASDTEGEMLISEPDAHGIDNIAFDSHPAAQSLPALQEREGEGEDDGDTPQSANSVASYGFDCTTSNSNAHSTTESCGKSPGIFSLENEEQLPEEAKDPSLIKELTLPGGEAQPNPEEQHYMLCVKPGSELPDQNPAQEPLPFIAQDPGDGSDTQPPYYSAICEKTDNVLSGGYDQVRRTGIQQQREEEPAASPSRKKRACPLPCDHVSQPRPPVDLPLRSGNKPPSAQLRRLQQHQQQLLQLQQSREQPRHREEEQRQQERKEGEEQKEEAEPQKRLEEEEQQRQEQQRQLEEEEQQKQLEEEEQQRQLAQQKQLEEEEQQRQEQQKQLEQQRQDLLQLQLHLHQQQQAEEQQRRRQFLQWQQELEQQQRQQQQQQQQHMAQTTVLLSPSSGLCTIYEAMETSDEEEEGEVEELVKGDGQTCEVRVVEKEEMGEDSLTPAVPDAPDSPIMPVSPQRTQQQRPIPTESPPASPSGDPPRPPLELDWSKKVDIVQQLINETLLLTGEGCPPLLLLPGGGGGTLSPLESSLWPTLLPPLTPPSATVTSVSSFSPEDQGSSPQGEWTVVELETHH</sequence>
<dbReference type="EMBL" id="JAFJMO010000002">
    <property type="protein sequence ID" value="KAJ8283732.1"/>
    <property type="molecule type" value="Genomic_DNA"/>
</dbReference>
<evidence type="ECO:0000313" key="3">
    <source>
        <dbReference type="EMBL" id="KAJ8283732.1"/>
    </source>
</evidence>
<feature type="compositionally biased region" description="Acidic residues" evidence="1">
    <location>
        <begin position="704"/>
        <end position="718"/>
    </location>
</feature>
<feature type="region of interest" description="Disordered" evidence="1">
    <location>
        <begin position="851"/>
        <end position="1295"/>
    </location>
</feature>
<feature type="compositionally biased region" description="Polar residues" evidence="1">
    <location>
        <begin position="618"/>
        <end position="631"/>
    </location>
</feature>
<feature type="compositionally biased region" description="Polar residues" evidence="1">
    <location>
        <begin position="865"/>
        <end position="887"/>
    </location>
</feature>
<feature type="compositionally biased region" description="Polar residues" evidence="1">
    <location>
        <begin position="1015"/>
        <end position="1043"/>
    </location>
</feature>
<feature type="compositionally biased region" description="Low complexity" evidence="1">
    <location>
        <begin position="950"/>
        <end position="964"/>
    </location>
</feature>
<feature type="compositionally biased region" description="Acidic residues" evidence="1">
    <location>
        <begin position="928"/>
        <end position="939"/>
    </location>
</feature>
<feature type="compositionally biased region" description="Low complexity" evidence="1">
    <location>
        <begin position="1195"/>
        <end position="1213"/>
    </location>
</feature>
<feature type="compositionally biased region" description="Basic and acidic residues" evidence="1">
    <location>
        <begin position="1214"/>
        <end position="1267"/>
    </location>
</feature>
<feature type="compositionally biased region" description="Low complexity" evidence="1">
    <location>
        <begin position="331"/>
        <end position="340"/>
    </location>
</feature>
<evidence type="ECO:0000259" key="2">
    <source>
        <dbReference type="Pfam" id="PF15363"/>
    </source>
</evidence>
<comment type="caution">
    <text evidence="3">The sequence shown here is derived from an EMBL/GenBank/DDBJ whole genome shotgun (WGS) entry which is preliminary data.</text>
</comment>
<feature type="compositionally biased region" description="Low complexity" evidence="1">
    <location>
        <begin position="254"/>
        <end position="287"/>
    </location>
</feature>
<feature type="region of interest" description="Disordered" evidence="1">
    <location>
        <begin position="1506"/>
        <end position="1538"/>
    </location>
</feature>
<keyword evidence="4" id="KW-1185">Reference proteome</keyword>
<feature type="domain" description="BTB/POZ" evidence="2">
    <location>
        <begin position="1494"/>
        <end position="1538"/>
    </location>
</feature>
<reference evidence="3" key="1">
    <citation type="journal article" date="2023" name="Science">
        <title>Genome structures resolve the early diversification of teleost fishes.</title>
        <authorList>
            <person name="Parey E."/>
            <person name="Louis A."/>
            <person name="Montfort J."/>
            <person name="Bouchez O."/>
            <person name="Roques C."/>
            <person name="Iampietro C."/>
            <person name="Lluch J."/>
            <person name="Castinel A."/>
            <person name="Donnadieu C."/>
            <person name="Desvignes T."/>
            <person name="Floi Bucao C."/>
            <person name="Jouanno E."/>
            <person name="Wen M."/>
            <person name="Mejri S."/>
            <person name="Dirks R."/>
            <person name="Jansen H."/>
            <person name="Henkel C."/>
            <person name="Chen W.J."/>
            <person name="Zahm M."/>
            <person name="Cabau C."/>
            <person name="Klopp C."/>
            <person name="Thompson A.W."/>
            <person name="Robinson-Rechavi M."/>
            <person name="Braasch I."/>
            <person name="Lecointre G."/>
            <person name="Bobe J."/>
            <person name="Postlethwait J.H."/>
            <person name="Berthelot C."/>
            <person name="Roest Crollius H."/>
            <person name="Guiguen Y."/>
        </authorList>
    </citation>
    <scope>NUCLEOTIDE SEQUENCE</scope>
    <source>
        <strain evidence="3">Concon-B</strain>
    </source>
</reference>
<feature type="compositionally biased region" description="Low complexity" evidence="1">
    <location>
        <begin position="1506"/>
        <end position="1518"/>
    </location>
</feature>
<feature type="compositionally biased region" description="Acidic residues" evidence="1">
    <location>
        <begin position="764"/>
        <end position="774"/>
    </location>
</feature>
<protein>
    <recommendedName>
        <fullName evidence="2">BTB/POZ domain-containing protein</fullName>
    </recommendedName>
</protein>
<feature type="compositionally biased region" description="Acidic residues" evidence="1">
    <location>
        <begin position="737"/>
        <end position="748"/>
    </location>
</feature>
<dbReference type="Pfam" id="PF15363">
    <property type="entry name" value="BTBD8_C"/>
    <property type="match status" value="1"/>
</dbReference>
<feature type="region of interest" description="Disordered" evidence="1">
    <location>
        <begin position="1"/>
        <end position="435"/>
    </location>
</feature>
<feature type="compositionally biased region" description="Acidic residues" evidence="1">
    <location>
        <begin position="603"/>
        <end position="614"/>
    </location>
</feature>
<feature type="compositionally biased region" description="Low complexity" evidence="1">
    <location>
        <begin position="1421"/>
        <end position="1431"/>
    </location>
</feature>
<feature type="compositionally biased region" description="Low complexity" evidence="1">
    <location>
        <begin position="377"/>
        <end position="386"/>
    </location>
</feature>
<dbReference type="PANTHER" id="PTHR22427:SF8">
    <property type="entry name" value="PROLINE-RICH PROTEIN 36"/>
    <property type="match status" value="1"/>
</dbReference>
<name>A0A9Q1DXP8_CONCO</name>
<proteinExistence type="predicted"/>
<feature type="compositionally biased region" description="Low complexity" evidence="1">
    <location>
        <begin position="684"/>
        <end position="693"/>
    </location>
</feature>
<feature type="compositionally biased region" description="Low complexity" evidence="1">
    <location>
        <begin position="171"/>
        <end position="208"/>
    </location>
</feature>
<feature type="region of interest" description="Disordered" evidence="1">
    <location>
        <begin position="461"/>
        <end position="487"/>
    </location>
</feature>
<feature type="compositionally biased region" description="Low complexity" evidence="1">
    <location>
        <begin position="217"/>
        <end position="232"/>
    </location>
</feature>
<feature type="compositionally biased region" description="Pro residues" evidence="1">
    <location>
        <begin position="1432"/>
        <end position="1447"/>
    </location>
</feature>
<feature type="region of interest" description="Disordered" evidence="1">
    <location>
        <begin position="574"/>
        <end position="839"/>
    </location>
</feature>
<feature type="compositionally biased region" description="Low complexity" evidence="1">
    <location>
        <begin position="795"/>
        <end position="806"/>
    </location>
</feature>
<dbReference type="PANTHER" id="PTHR22427">
    <property type="entry name" value="GH15728P"/>
    <property type="match status" value="1"/>
</dbReference>
<feature type="compositionally biased region" description="Basic and acidic residues" evidence="1">
    <location>
        <begin position="461"/>
        <end position="473"/>
    </location>
</feature>
<feature type="region of interest" description="Disordered" evidence="1">
    <location>
        <begin position="512"/>
        <end position="546"/>
    </location>
</feature>
<feature type="compositionally biased region" description="Low complexity" evidence="1">
    <location>
        <begin position="27"/>
        <end position="56"/>
    </location>
</feature>
<organism evidence="3 4">
    <name type="scientific">Conger conger</name>
    <name type="common">Conger eel</name>
    <name type="synonym">Muraena conger</name>
    <dbReference type="NCBI Taxonomy" id="82655"/>
    <lineage>
        <taxon>Eukaryota</taxon>
        <taxon>Metazoa</taxon>
        <taxon>Chordata</taxon>
        <taxon>Craniata</taxon>
        <taxon>Vertebrata</taxon>
        <taxon>Euteleostomi</taxon>
        <taxon>Actinopterygii</taxon>
        <taxon>Neopterygii</taxon>
        <taxon>Teleostei</taxon>
        <taxon>Anguilliformes</taxon>
        <taxon>Congridae</taxon>
        <taxon>Conger</taxon>
    </lineage>
</organism>
<evidence type="ECO:0000256" key="1">
    <source>
        <dbReference type="SAM" id="MobiDB-lite"/>
    </source>
</evidence>
<dbReference type="OrthoDB" id="8951351at2759"/>
<feature type="compositionally biased region" description="Pro residues" evidence="1">
    <location>
        <begin position="516"/>
        <end position="527"/>
    </location>
</feature>
<dbReference type="Proteomes" id="UP001152803">
    <property type="component" value="Unassembled WGS sequence"/>
</dbReference>
<accession>A0A9Q1DXP8</accession>